<reference evidence="2" key="1">
    <citation type="submission" date="2016-10" db="EMBL/GenBank/DDBJ databases">
        <authorList>
            <person name="Varghese N."/>
            <person name="Submissions S."/>
        </authorList>
    </citation>
    <scope>NUCLEOTIDE SEQUENCE [LARGE SCALE GENOMIC DNA]</scope>
    <source>
        <strain evidence="2">DSM 46732</strain>
    </source>
</reference>
<dbReference type="AlphaFoldDB" id="A0A1H0WYN3"/>
<evidence type="ECO:0000313" key="2">
    <source>
        <dbReference type="Proteomes" id="UP000199497"/>
    </source>
</evidence>
<organism evidence="1 2">
    <name type="scientific">Actinopolyspora xinjiangensis</name>
    <dbReference type="NCBI Taxonomy" id="405564"/>
    <lineage>
        <taxon>Bacteria</taxon>
        <taxon>Bacillati</taxon>
        <taxon>Actinomycetota</taxon>
        <taxon>Actinomycetes</taxon>
        <taxon>Actinopolysporales</taxon>
        <taxon>Actinopolysporaceae</taxon>
        <taxon>Actinopolyspora</taxon>
    </lineage>
</organism>
<keyword evidence="2" id="KW-1185">Reference proteome</keyword>
<dbReference type="Proteomes" id="UP000199497">
    <property type="component" value="Unassembled WGS sequence"/>
</dbReference>
<accession>A0A1H0WYN3</accession>
<protein>
    <submittedName>
        <fullName evidence="1">Uncharacterized protein</fullName>
    </submittedName>
</protein>
<sequence length="138" mass="15024">MRRAFDQIETLSRILPTADPTPGTVYGRGGAGLSGEPRPVEYLKPVLDEPGRFGKDPMRIARRLWTSIQHPREPVPSCHVPAVEARFELARSAPHGVFAEERGRDAVSAGQRFTLARTAFAAFLPDVAASASEGISSW</sequence>
<proteinExistence type="predicted"/>
<name>A0A1H0WYN3_9ACTN</name>
<gene>
    <name evidence="1" type="ORF">SAMN04487905_11853</name>
</gene>
<evidence type="ECO:0000313" key="1">
    <source>
        <dbReference type="EMBL" id="SDP95811.1"/>
    </source>
</evidence>
<dbReference type="EMBL" id="FNJR01000018">
    <property type="protein sequence ID" value="SDP95811.1"/>
    <property type="molecule type" value="Genomic_DNA"/>
</dbReference>